<gene>
    <name evidence="7" type="ORF">D9758_007151</name>
</gene>
<evidence type="ECO:0000256" key="4">
    <source>
        <dbReference type="ARBA" id="ARBA00022840"/>
    </source>
</evidence>
<dbReference type="PANTHER" id="PTHR44329:SF288">
    <property type="entry name" value="MITOGEN-ACTIVATED PROTEIN KINASE KINASE KINASE 20"/>
    <property type="match status" value="1"/>
</dbReference>
<organism evidence="7 8">
    <name type="scientific">Tetrapyrgos nigripes</name>
    <dbReference type="NCBI Taxonomy" id="182062"/>
    <lineage>
        <taxon>Eukaryota</taxon>
        <taxon>Fungi</taxon>
        <taxon>Dikarya</taxon>
        <taxon>Basidiomycota</taxon>
        <taxon>Agaricomycotina</taxon>
        <taxon>Agaricomycetes</taxon>
        <taxon>Agaricomycetidae</taxon>
        <taxon>Agaricales</taxon>
        <taxon>Marasmiineae</taxon>
        <taxon>Marasmiaceae</taxon>
        <taxon>Tetrapyrgos</taxon>
    </lineage>
</organism>
<keyword evidence="4" id="KW-0067">ATP-binding</keyword>
<dbReference type="PANTHER" id="PTHR44329">
    <property type="entry name" value="SERINE/THREONINE-PROTEIN KINASE TNNI3K-RELATED"/>
    <property type="match status" value="1"/>
</dbReference>
<dbReference type="Gene3D" id="1.10.510.10">
    <property type="entry name" value="Transferase(Phosphotransferase) domain 1"/>
    <property type="match status" value="1"/>
</dbReference>
<dbReference type="InterPro" id="IPR001245">
    <property type="entry name" value="Ser-Thr/Tyr_kinase_cat_dom"/>
</dbReference>
<dbReference type="AlphaFoldDB" id="A0A8H5GDS8"/>
<feature type="compositionally biased region" description="Low complexity" evidence="5">
    <location>
        <begin position="577"/>
        <end position="588"/>
    </location>
</feature>
<comment type="caution">
    <text evidence="7">The sequence shown here is derived from an EMBL/GenBank/DDBJ whole genome shotgun (WGS) entry which is preliminary data.</text>
</comment>
<evidence type="ECO:0000256" key="2">
    <source>
        <dbReference type="ARBA" id="ARBA00022741"/>
    </source>
</evidence>
<dbReference type="PROSITE" id="PS50011">
    <property type="entry name" value="PROTEIN_KINASE_DOM"/>
    <property type="match status" value="1"/>
</dbReference>
<dbReference type="InterPro" id="IPR000719">
    <property type="entry name" value="Prot_kinase_dom"/>
</dbReference>
<feature type="region of interest" description="Disordered" evidence="5">
    <location>
        <begin position="508"/>
        <end position="719"/>
    </location>
</feature>
<keyword evidence="3" id="KW-0418">Kinase</keyword>
<protein>
    <recommendedName>
        <fullName evidence="6">Protein kinase domain-containing protein</fullName>
    </recommendedName>
</protein>
<feature type="compositionally biased region" description="Basic and acidic residues" evidence="5">
    <location>
        <begin position="558"/>
        <end position="568"/>
    </location>
</feature>
<dbReference type="InterPro" id="IPR011009">
    <property type="entry name" value="Kinase-like_dom_sf"/>
</dbReference>
<feature type="compositionally biased region" description="Pro residues" evidence="5">
    <location>
        <begin position="543"/>
        <end position="552"/>
    </location>
</feature>
<evidence type="ECO:0000256" key="1">
    <source>
        <dbReference type="ARBA" id="ARBA00022679"/>
    </source>
</evidence>
<evidence type="ECO:0000256" key="5">
    <source>
        <dbReference type="SAM" id="MobiDB-lite"/>
    </source>
</evidence>
<feature type="compositionally biased region" description="Polar residues" evidence="5">
    <location>
        <begin position="617"/>
        <end position="627"/>
    </location>
</feature>
<keyword evidence="8" id="KW-1185">Reference proteome</keyword>
<reference evidence="7 8" key="1">
    <citation type="journal article" date="2020" name="ISME J.">
        <title>Uncovering the hidden diversity of litter-decomposition mechanisms in mushroom-forming fungi.</title>
        <authorList>
            <person name="Floudas D."/>
            <person name="Bentzer J."/>
            <person name="Ahren D."/>
            <person name="Johansson T."/>
            <person name="Persson P."/>
            <person name="Tunlid A."/>
        </authorList>
    </citation>
    <scope>NUCLEOTIDE SEQUENCE [LARGE SCALE GENOMIC DNA]</scope>
    <source>
        <strain evidence="7 8">CBS 291.85</strain>
    </source>
</reference>
<keyword evidence="1" id="KW-0808">Transferase</keyword>
<evidence type="ECO:0000256" key="3">
    <source>
        <dbReference type="ARBA" id="ARBA00022777"/>
    </source>
</evidence>
<evidence type="ECO:0000259" key="6">
    <source>
        <dbReference type="PROSITE" id="PS50011"/>
    </source>
</evidence>
<dbReference type="InterPro" id="IPR008271">
    <property type="entry name" value="Ser/Thr_kinase_AS"/>
</dbReference>
<accession>A0A8H5GDS8</accession>
<dbReference type="EMBL" id="JAACJM010000036">
    <property type="protein sequence ID" value="KAF5362890.1"/>
    <property type="molecule type" value="Genomic_DNA"/>
</dbReference>
<dbReference type="Pfam" id="PF07714">
    <property type="entry name" value="PK_Tyr_Ser-Thr"/>
    <property type="match status" value="1"/>
</dbReference>
<keyword evidence="2" id="KW-0547">Nucleotide-binding</keyword>
<dbReference type="GO" id="GO:0005524">
    <property type="term" value="F:ATP binding"/>
    <property type="evidence" value="ECO:0007669"/>
    <property type="project" value="UniProtKB-KW"/>
</dbReference>
<dbReference type="PROSITE" id="PS00108">
    <property type="entry name" value="PROTEIN_KINASE_ST"/>
    <property type="match status" value="1"/>
</dbReference>
<dbReference type="InterPro" id="IPR051681">
    <property type="entry name" value="Ser/Thr_Kinases-Pseudokinases"/>
</dbReference>
<dbReference type="Proteomes" id="UP000559256">
    <property type="component" value="Unassembled WGS sequence"/>
</dbReference>
<feature type="compositionally biased region" description="Basic and acidic residues" evidence="5">
    <location>
        <begin position="680"/>
        <end position="719"/>
    </location>
</feature>
<feature type="domain" description="Protein kinase" evidence="6">
    <location>
        <begin position="206"/>
        <end position="473"/>
    </location>
</feature>
<dbReference type="GO" id="GO:0004674">
    <property type="term" value="F:protein serine/threonine kinase activity"/>
    <property type="evidence" value="ECO:0007669"/>
    <property type="project" value="TreeGrafter"/>
</dbReference>
<feature type="compositionally biased region" description="Low complexity" evidence="5">
    <location>
        <begin position="661"/>
        <end position="674"/>
    </location>
</feature>
<proteinExistence type="predicted"/>
<evidence type="ECO:0000313" key="7">
    <source>
        <dbReference type="EMBL" id="KAF5362890.1"/>
    </source>
</evidence>
<sequence>MSSLTKLAANKLHFDYHRLLNEKWVTTECLTSLNGLRAQLEVAEYRGILELIAGCWAGRTSETLLKCASRLEKYPKLLMSLNSLLPSPQTKILCRLDAIVDLVVIIDQSYGRIHPVGSMVAQRGSRNELRLLTSSDLRNLLETNAPWDEIQRVRSTWAPFVMELLQLELDLSRHGLHRVKCVKCLSTLNMIYDALPLSLLIHDLHRDGDHPVASGGYADVWKGAMNDRQVCLKVLRYYTSQTDRKKLFKDLSQEVLIWRQLRHPNILEFYGINGELFKPTYCMISPWIDEGDVATFLRKTPHITFDGRLNLLLEIAQGICYLHELDPPVTHADLKGANVLMSDEGHCCLADFGLATLGELSQNPTDSARMAGSIPWLAPEVMDMKPISSKRRRAITRDIYAFGCTVIEILTGQPPFSGYTDYGIVVQVLRGMRPPRPINCSDSLWKLVKACWDENVSNRPRAREIVSTIASALAPRPCDMRSRTMWQKLGRKVSILLALTKGLAPFKTPPSLPDEDLHRSTIYSGNGASPRCPSSVDSLPSPDMTPEPPRYSEPPDLSDNHDSREDRVCNGALPRRSSSSSVYSGYDSWPRRSSSVYSLPSPVTRHDSSPIPPPTPYRSSSDLSVNYDSREDRDSESPQSRALEIPPPHSPDPKAKLPYGSPSQSHLDDSSSSSFWNDQGLREALKEYKQRQKKYTDQDDVETLQKSRSSEDGPSRTSR</sequence>
<name>A0A8H5GDS8_9AGAR</name>
<dbReference type="OrthoDB" id="346907at2759"/>
<evidence type="ECO:0000313" key="8">
    <source>
        <dbReference type="Proteomes" id="UP000559256"/>
    </source>
</evidence>
<dbReference type="SUPFAM" id="SSF56112">
    <property type="entry name" value="Protein kinase-like (PK-like)"/>
    <property type="match status" value="1"/>
</dbReference>
<dbReference type="SMART" id="SM00220">
    <property type="entry name" value="S_TKc"/>
    <property type="match status" value="1"/>
</dbReference>